<evidence type="ECO:0000313" key="1">
    <source>
        <dbReference type="EMBL" id="SGY46364.1"/>
    </source>
</evidence>
<proteinExistence type="predicted"/>
<keyword evidence="2" id="KW-1185">Reference proteome</keyword>
<evidence type="ECO:0000313" key="2">
    <source>
        <dbReference type="Proteomes" id="UP000249464"/>
    </source>
</evidence>
<reference evidence="1 2" key="1">
    <citation type="submission" date="2016-11" db="EMBL/GenBank/DDBJ databases">
        <authorList>
            <person name="Jaros S."/>
            <person name="Januszkiewicz K."/>
            <person name="Wedrychowicz H."/>
        </authorList>
    </citation>
    <scope>NUCLEOTIDE SEQUENCE [LARGE SCALE GENOMIC DNA]</scope>
</reference>
<protein>
    <submittedName>
        <fullName evidence="1">BQ5605_C001g00421 protein</fullName>
    </submittedName>
</protein>
<dbReference type="Proteomes" id="UP000249464">
    <property type="component" value="Unassembled WGS sequence"/>
</dbReference>
<gene>
    <name evidence="1" type="primary">BQ5605_C001g00421</name>
    <name evidence="1" type="ORF">BQ5605_C001G00421</name>
</gene>
<dbReference type="EMBL" id="FQNC01000043">
    <property type="protein sequence ID" value="SGY46364.1"/>
    <property type="molecule type" value="Genomic_DNA"/>
</dbReference>
<organism evidence="1 2">
    <name type="scientific">Microbotryum silenes-dioicae</name>
    <dbReference type="NCBI Taxonomy" id="796604"/>
    <lineage>
        <taxon>Eukaryota</taxon>
        <taxon>Fungi</taxon>
        <taxon>Dikarya</taxon>
        <taxon>Basidiomycota</taxon>
        <taxon>Pucciniomycotina</taxon>
        <taxon>Microbotryomycetes</taxon>
        <taxon>Microbotryales</taxon>
        <taxon>Microbotryaceae</taxon>
        <taxon>Microbotryum</taxon>
    </lineage>
</organism>
<dbReference type="AlphaFoldDB" id="A0A2X0P040"/>
<name>A0A2X0P040_9BASI</name>
<sequence length="139" mass="15285">MDEVVKLPEGTYGYAVLAQDTAQGCLPCSEFSQEMAAACSIATDSKIPFNTSSLNVNPRVVSLHHQLVTLHAHWALHCHCYKWTTARILIVARRLGGLKASNDVVNGKGSSESVPVRSHTAEPCLYRINIDESVYFQKI</sequence>
<accession>A0A2X0P040</accession>